<dbReference type="AlphaFoldDB" id="A0A176YEH2"/>
<feature type="chain" id="PRO_5008054628" evidence="2">
    <location>
        <begin position="27"/>
        <end position="501"/>
    </location>
</feature>
<accession>A0A176YEH2</accession>
<keyword evidence="2" id="KW-0732">Signal</keyword>
<comment type="caution">
    <text evidence="4">The sequence shown here is derived from an EMBL/GenBank/DDBJ whole genome shotgun (WGS) entry which is preliminary data.</text>
</comment>
<dbReference type="OrthoDB" id="8180349at2"/>
<dbReference type="RefSeq" id="WP_063706206.1">
    <property type="nucleotide sequence ID" value="NZ_LUUB01000094.1"/>
</dbReference>
<gene>
    <name evidence="4" type="ORF">AYJ54_25975</name>
</gene>
<dbReference type="PANTHER" id="PTHR42996">
    <property type="entry name" value="PHOSPHATE-BINDING PROTEIN PSTS"/>
    <property type="match status" value="1"/>
</dbReference>
<keyword evidence="5" id="KW-1185">Reference proteome</keyword>
<evidence type="ECO:0000313" key="5">
    <source>
        <dbReference type="Proteomes" id="UP000076959"/>
    </source>
</evidence>
<feature type="signal peptide" evidence="2">
    <location>
        <begin position="1"/>
        <end position="26"/>
    </location>
</feature>
<evidence type="ECO:0000256" key="2">
    <source>
        <dbReference type="SAM" id="SignalP"/>
    </source>
</evidence>
<dbReference type="EMBL" id="LUUB01000094">
    <property type="protein sequence ID" value="OAF02725.1"/>
    <property type="molecule type" value="Genomic_DNA"/>
</dbReference>
<proteinExistence type="inferred from homology"/>
<feature type="domain" description="PBP" evidence="3">
    <location>
        <begin position="22"/>
        <end position="454"/>
    </location>
</feature>
<evidence type="ECO:0000313" key="4">
    <source>
        <dbReference type="EMBL" id="OAF02725.1"/>
    </source>
</evidence>
<sequence length="501" mass="52120">MRNFKALLMGSVAFAAMGVASESAQAQSFAFGAGATFPQIVYRQLMDCMYDQAQGSTGKPGPLAKAANCSGFNTSGYHGMILYAPTGSGNGKTVLRTNDKTQIGTPSNSIPYTSSNIGVSNITDYDGVQFIGSDDVVNAADMTAWNTGGSSSPQSKFGNLIQFPGVIGAVALGFNGKDGAGATLNILPATPTGGSSGLNLSRNAFCGIASGHITQWNNPILTALNGGTLGTGNITFVHRQDGSGTTFLFSNALVEQCRYEFGPNSETDSTVVSYAFPWTDHSQACTTPLVARGANQLNWPDQFSTDQCGAAVANPGGGHFANASGSGSLVALVGSTNGAIGYASGDFWLPVKAGGLKTANLQSQWDITGATGQFQPPTFAGAQKAMATALPQFDSTTRANPLTWSLQGVNPNPVVAGSYPIAGFSWIEMYQCYQTHSNGNNAYLWFKTWLDYLYGTGSVPILNENGFAQVPTPWIDQVYALLNDPANGPQGSGCTGKVGAY</sequence>
<protein>
    <submittedName>
        <fullName evidence="4">Phosphatase</fullName>
    </submittedName>
</protein>
<dbReference type="Gene3D" id="3.40.190.10">
    <property type="entry name" value="Periplasmic binding protein-like II"/>
    <property type="match status" value="2"/>
</dbReference>
<organism evidence="4 5">
    <name type="scientific">Bradyrhizobium centrolobii</name>
    <dbReference type="NCBI Taxonomy" id="1505087"/>
    <lineage>
        <taxon>Bacteria</taxon>
        <taxon>Pseudomonadati</taxon>
        <taxon>Pseudomonadota</taxon>
        <taxon>Alphaproteobacteria</taxon>
        <taxon>Hyphomicrobiales</taxon>
        <taxon>Nitrobacteraceae</taxon>
        <taxon>Bradyrhizobium</taxon>
    </lineage>
</organism>
<dbReference type="Pfam" id="PF12849">
    <property type="entry name" value="PBP_like_2"/>
    <property type="match status" value="1"/>
</dbReference>
<dbReference type="InterPro" id="IPR050962">
    <property type="entry name" value="Phosphate-bind_PstS"/>
</dbReference>
<reference evidence="4 5" key="1">
    <citation type="submission" date="2016-03" db="EMBL/GenBank/DDBJ databases">
        <title>Draft Genome Sequence of the Strain BR 10245 (Bradyrhizobium sp.) isolated from nodules of Centrolobium paraense.</title>
        <authorList>
            <person name="Simoes-Araujo J.L.Sr."/>
            <person name="Barauna A.C."/>
            <person name="Silva K."/>
            <person name="Zilli J.E."/>
        </authorList>
    </citation>
    <scope>NUCLEOTIDE SEQUENCE [LARGE SCALE GENOMIC DNA]</scope>
    <source>
        <strain evidence="4 5">BR 10245</strain>
    </source>
</reference>
<dbReference type="Proteomes" id="UP000076959">
    <property type="component" value="Unassembled WGS sequence"/>
</dbReference>
<evidence type="ECO:0000256" key="1">
    <source>
        <dbReference type="ARBA" id="ARBA00008725"/>
    </source>
</evidence>
<dbReference type="InterPro" id="IPR024370">
    <property type="entry name" value="PBP_domain"/>
</dbReference>
<dbReference type="PANTHER" id="PTHR42996:SF1">
    <property type="entry name" value="PHOSPHATE-BINDING PROTEIN PSTS"/>
    <property type="match status" value="1"/>
</dbReference>
<dbReference type="STRING" id="1505087.AYJ54_25975"/>
<dbReference type="SUPFAM" id="SSF53850">
    <property type="entry name" value="Periplasmic binding protein-like II"/>
    <property type="match status" value="1"/>
</dbReference>
<name>A0A176YEH2_9BRAD</name>
<comment type="similarity">
    <text evidence="1">Belongs to the PstS family.</text>
</comment>
<evidence type="ECO:0000259" key="3">
    <source>
        <dbReference type="Pfam" id="PF12849"/>
    </source>
</evidence>